<dbReference type="EMBL" id="VSSQ01126392">
    <property type="protein sequence ID" value="MPN56259.1"/>
    <property type="molecule type" value="Genomic_DNA"/>
</dbReference>
<reference evidence="2" key="1">
    <citation type="submission" date="2019-08" db="EMBL/GenBank/DDBJ databases">
        <authorList>
            <person name="Kucharzyk K."/>
            <person name="Murdoch R.W."/>
            <person name="Higgins S."/>
            <person name="Loffler F."/>
        </authorList>
    </citation>
    <scope>NUCLEOTIDE SEQUENCE</scope>
</reference>
<comment type="caution">
    <text evidence="2">The sequence shown here is derived from an EMBL/GenBank/DDBJ whole genome shotgun (WGS) entry which is preliminary data.</text>
</comment>
<dbReference type="AlphaFoldDB" id="A0A645J0L4"/>
<proteinExistence type="predicted"/>
<evidence type="ECO:0000256" key="1">
    <source>
        <dbReference type="SAM" id="MobiDB-lite"/>
    </source>
</evidence>
<sequence length="70" mass="7784">MLRLPHRQSDPARGQDAPEVAMREDGNVFFQRAETGNHPVSAFGNLDGRLTARTSVLKEIPVRSRLENGL</sequence>
<protein>
    <submittedName>
        <fullName evidence="2">Uncharacterized protein</fullName>
    </submittedName>
</protein>
<gene>
    <name evidence="2" type="ORF">SDC9_203945</name>
</gene>
<name>A0A645J0L4_9ZZZZ</name>
<feature type="region of interest" description="Disordered" evidence="1">
    <location>
        <begin position="1"/>
        <end position="20"/>
    </location>
</feature>
<accession>A0A645J0L4</accession>
<evidence type="ECO:0000313" key="2">
    <source>
        <dbReference type="EMBL" id="MPN56259.1"/>
    </source>
</evidence>
<organism evidence="2">
    <name type="scientific">bioreactor metagenome</name>
    <dbReference type="NCBI Taxonomy" id="1076179"/>
    <lineage>
        <taxon>unclassified sequences</taxon>
        <taxon>metagenomes</taxon>
        <taxon>ecological metagenomes</taxon>
    </lineage>
</organism>